<name>A0A6M8HU28_9PROT</name>
<dbReference type="InterPro" id="IPR029063">
    <property type="entry name" value="SAM-dependent_MTases_sf"/>
</dbReference>
<dbReference type="SUPFAM" id="SSF53335">
    <property type="entry name" value="S-adenosyl-L-methionine-dependent methyltransferases"/>
    <property type="match status" value="1"/>
</dbReference>
<keyword evidence="2" id="KW-0808">Transferase</keyword>
<dbReference type="KEGG" id="lck:HN018_20160"/>
<feature type="domain" description="Methyltransferase type 11" evidence="1">
    <location>
        <begin position="299"/>
        <end position="386"/>
    </location>
</feature>
<evidence type="ECO:0000313" key="3">
    <source>
        <dbReference type="Proteomes" id="UP000500767"/>
    </source>
</evidence>
<protein>
    <submittedName>
        <fullName evidence="2">Class I SAM-dependent methyltransferase</fullName>
    </submittedName>
</protein>
<evidence type="ECO:0000259" key="1">
    <source>
        <dbReference type="Pfam" id="PF08241"/>
    </source>
</evidence>
<dbReference type="Proteomes" id="UP000500767">
    <property type="component" value="Chromosome"/>
</dbReference>
<dbReference type="Gene3D" id="2.60.40.10">
    <property type="entry name" value="Immunoglobulins"/>
    <property type="match status" value="1"/>
</dbReference>
<dbReference type="GO" id="GO:0032259">
    <property type="term" value="P:methylation"/>
    <property type="evidence" value="ECO:0007669"/>
    <property type="project" value="UniProtKB-KW"/>
</dbReference>
<dbReference type="RefSeq" id="WP_171833721.1">
    <property type="nucleotide sequence ID" value="NZ_CP053708.1"/>
</dbReference>
<dbReference type="CDD" id="cd02440">
    <property type="entry name" value="AdoMet_MTases"/>
    <property type="match status" value="1"/>
</dbReference>
<dbReference type="EMBL" id="CP053708">
    <property type="protein sequence ID" value="QKE92039.1"/>
    <property type="molecule type" value="Genomic_DNA"/>
</dbReference>
<dbReference type="SUPFAM" id="SSF158997">
    <property type="entry name" value="Trm112p-like"/>
    <property type="match status" value="1"/>
</dbReference>
<dbReference type="GO" id="GO:0008757">
    <property type="term" value="F:S-adenosylmethionine-dependent methyltransferase activity"/>
    <property type="evidence" value="ECO:0007669"/>
    <property type="project" value="InterPro"/>
</dbReference>
<accession>A0A6M8HU28</accession>
<dbReference type="InterPro" id="IPR013783">
    <property type="entry name" value="Ig-like_fold"/>
</dbReference>
<dbReference type="AlphaFoldDB" id="A0A6M8HU28"/>
<evidence type="ECO:0000313" key="2">
    <source>
        <dbReference type="EMBL" id="QKE92039.1"/>
    </source>
</evidence>
<dbReference type="InterPro" id="IPR013216">
    <property type="entry name" value="Methyltransf_11"/>
</dbReference>
<keyword evidence="3" id="KW-1185">Reference proteome</keyword>
<gene>
    <name evidence="2" type="ORF">HN018_20160</name>
</gene>
<keyword evidence="2" id="KW-0489">Methyltransferase</keyword>
<proteinExistence type="predicted"/>
<dbReference type="Gene3D" id="3.40.50.150">
    <property type="entry name" value="Vaccinia Virus protein VP39"/>
    <property type="match status" value="1"/>
</dbReference>
<dbReference type="Pfam" id="PF08241">
    <property type="entry name" value="Methyltransf_11"/>
    <property type="match status" value="1"/>
</dbReference>
<sequence>MASVNSLCCVHCRAVFLIAGINAFDCQECGVTYPIMGGVPIMFENVTALPGKKPTPAVAKQILAAFSLPADAIAVERVRRLFVQTACYGGMLIETEAAQFLDRVRNTGWDLGDCNALETQPPAADPLDLGAARPNWLMNYIPRRMTAGETRLANVRFENAGTAPMRHAGTNPYTLAVRWHDAAGTLVELEDCRTPLPIDLPPGRSLTLPVRLRVPDSPGSYTLTLLMVEEDVRWLDDDLLTVSVQVSTRMAPPTPAGWWIRDDGVQGYDADHDRGLDLLRSWVKAFAPPCPRILEIGGNAIPMIEQLEGDLYNIDVDLLGLQICSLRQQQARRKMTIVCADAANLPFPVEFFDVIVVFASLHHFPDPATVLAGLRVRLKPGGFFAIMCEPVGHIWPGAVLPEYLRELNRGANEQSFTPEEYVHIFGRAELETLEAIVDKDSLKARLKPRSAA</sequence>
<organism evidence="2 3">
    <name type="scientific">Lichenicola cladoniae</name>
    <dbReference type="NCBI Taxonomy" id="1484109"/>
    <lineage>
        <taxon>Bacteria</taxon>
        <taxon>Pseudomonadati</taxon>
        <taxon>Pseudomonadota</taxon>
        <taxon>Alphaproteobacteria</taxon>
        <taxon>Acetobacterales</taxon>
        <taxon>Acetobacteraceae</taxon>
        <taxon>Lichenicola</taxon>
    </lineage>
</organism>
<reference evidence="2 3" key="1">
    <citation type="journal article" date="2014" name="World J. Microbiol. Biotechnol.">
        <title>Biodiversity and physiological characteristics of Antarctic and Arctic lichens-associated bacteria.</title>
        <authorList>
            <person name="Lee Y.M."/>
            <person name="Kim E.H."/>
            <person name="Lee H.K."/>
            <person name="Hong S.G."/>
        </authorList>
    </citation>
    <scope>NUCLEOTIDE SEQUENCE [LARGE SCALE GENOMIC DNA]</scope>
    <source>
        <strain evidence="2 3">PAMC 26569</strain>
    </source>
</reference>